<evidence type="ECO:0000313" key="3">
    <source>
        <dbReference type="Proteomes" id="UP000324222"/>
    </source>
</evidence>
<gene>
    <name evidence="2" type="ORF">E2C01_015901</name>
</gene>
<proteinExistence type="predicted"/>
<accession>A0A5B7DPB1</accession>
<dbReference type="Proteomes" id="UP000324222">
    <property type="component" value="Unassembled WGS sequence"/>
</dbReference>
<dbReference type="EMBL" id="VSRR010001136">
    <property type="protein sequence ID" value="MPC22874.1"/>
    <property type="molecule type" value="Genomic_DNA"/>
</dbReference>
<dbReference type="AlphaFoldDB" id="A0A5B7DPB1"/>
<protein>
    <submittedName>
        <fullName evidence="2">Uncharacterized protein</fullName>
    </submittedName>
</protein>
<feature type="region of interest" description="Disordered" evidence="1">
    <location>
        <begin position="20"/>
        <end position="95"/>
    </location>
</feature>
<reference evidence="2 3" key="1">
    <citation type="submission" date="2019-05" db="EMBL/GenBank/DDBJ databases">
        <title>Another draft genome of Portunus trituberculatus and its Hox gene families provides insights of decapod evolution.</title>
        <authorList>
            <person name="Jeong J.-H."/>
            <person name="Song I."/>
            <person name="Kim S."/>
            <person name="Choi T."/>
            <person name="Kim D."/>
            <person name="Ryu S."/>
            <person name="Kim W."/>
        </authorList>
    </citation>
    <scope>NUCLEOTIDE SEQUENCE [LARGE SCALE GENOMIC DNA]</scope>
    <source>
        <tissue evidence="2">Muscle</tissue>
    </source>
</reference>
<feature type="compositionally biased region" description="Basic residues" evidence="1">
    <location>
        <begin position="81"/>
        <end position="95"/>
    </location>
</feature>
<keyword evidence="3" id="KW-1185">Reference proteome</keyword>
<name>A0A5B7DPB1_PORTR</name>
<organism evidence="2 3">
    <name type="scientific">Portunus trituberculatus</name>
    <name type="common">Swimming crab</name>
    <name type="synonym">Neptunus trituberculatus</name>
    <dbReference type="NCBI Taxonomy" id="210409"/>
    <lineage>
        <taxon>Eukaryota</taxon>
        <taxon>Metazoa</taxon>
        <taxon>Ecdysozoa</taxon>
        <taxon>Arthropoda</taxon>
        <taxon>Crustacea</taxon>
        <taxon>Multicrustacea</taxon>
        <taxon>Malacostraca</taxon>
        <taxon>Eumalacostraca</taxon>
        <taxon>Eucarida</taxon>
        <taxon>Decapoda</taxon>
        <taxon>Pleocyemata</taxon>
        <taxon>Brachyura</taxon>
        <taxon>Eubrachyura</taxon>
        <taxon>Portunoidea</taxon>
        <taxon>Portunidae</taxon>
        <taxon>Portuninae</taxon>
        <taxon>Portunus</taxon>
    </lineage>
</organism>
<evidence type="ECO:0000313" key="2">
    <source>
        <dbReference type="EMBL" id="MPC22874.1"/>
    </source>
</evidence>
<feature type="compositionally biased region" description="Polar residues" evidence="1">
    <location>
        <begin position="37"/>
        <end position="51"/>
    </location>
</feature>
<feature type="compositionally biased region" description="Polar residues" evidence="1">
    <location>
        <begin position="70"/>
        <end position="80"/>
    </location>
</feature>
<sequence length="95" mass="10350">MILLEINNRILEETLTVKIRNSLNGRERQPVRGGSSAAATPRQTVTTSTPINKHPATPPPTPHSSKHTGVNFTPIPSATTRHARPLSHLSLSHHL</sequence>
<comment type="caution">
    <text evidence="2">The sequence shown here is derived from an EMBL/GenBank/DDBJ whole genome shotgun (WGS) entry which is preliminary data.</text>
</comment>
<evidence type="ECO:0000256" key="1">
    <source>
        <dbReference type="SAM" id="MobiDB-lite"/>
    </source>
</evidence>